<dbReference type="SUPFAM" id="SSF52540">
    <property type="entry name" value="P-loop containing nucleoside triphosphate hydrolases"/>
    <property type="match status" value="1"/>
</dbReference>
<evidence type="ECO:0000256" key="14">
    <source>
        <dbReference type="ARBA" id="ARBA00047436"/>
    </source>
</evidence>
<comment type="similarity">
    <text evidence="4 16 17">Belongs to the uridine kinase family.</text>
</comment>
<dbReference type="GO" id="GO:0005737">
    <property type="term" value="C:cytoplasm"/>
    <property type="evidence" value="ECO:0007669"/>
    <property type="project" value="UniProtKB-SubCell"/>
</dbReference>
<comment type="subcellular location">
    <subcellularLocation>
        <location evidence="1 16 17">Cytoplasm</location>
    </subcellularLocation>
</comment>
<evidence type="ECO:0000259" key="18">
    <source>
        <dbReference type="SMART" id="SM00382"/>
    </source>
</evidence>
<dbReference type="EMBL" id="SUMG01000003">
    <property type="protein sequence ID" value="NBG87641.1"/>
    <property type="molecule type" value="Genomic_DNA"/>
</dbReference>
<evidence type="ECO:0000256" key="1">
    <source>
        <dbReference type="ARBA" id="ARBA00004496"/>
    </source>
</evidence>
<dbReference type="InterPro" id="IPR003593">
    <property type="entry name" value="AAA+_ATPase"/>
</dbReference>
<evidence type="ECO:0000256" key="8">
    <source>
        <dbReference type="ARBA" id="ARBA00022679"/>
    </source>
</evidence>
<comment type="pathway">
    <text evidence="3 16 17">Pyrimidine metabolism; CTP biosynthesis via salvage pathway; CTP from cytidine: step 1/3.</text>
</comment>
<keyword evidence="11 16" id="KW-0067">ATP-binding</keyword>
<evidence type="ECO:0000256" key="15">
    <source>
        <dbReference type="ARBA" id="ARBA00048909"/>
    </source>
</evidence>
<dbReference type="Proteomes" id="UP000449710">
    <property type="component" value="Unassembled WGS sequence"/>
</dbReference>
<sequence>MTCFEKKGWIMMNHKPILIGITGGTGSGKSTVAQAIYDSLSEKNIAIIEQDAYYKDQSHLTFEERTKTNYDHPLAFDMDLLIEHLEKLSNKQCIEKPAYDFENHNRKKETTTFYPKDIIILEGILLLDEPKLRDMLDIKIFVDTDSDVRIIRRILRDIEDRGRSLESVIDQYLSTVRPAHLQFVEPNKKYADIIIPEGGFNQVAIDIMIAKVKSIVQERV</sequence>
<feature type="binding site" evidence="16">
    <location>
        <begin position="23"/>
        <end position="30"/>
    </location>
    <ligand>
        <name>ATP</name>
        <dbReference type="ChEBI" id="CHEBI:30616"/>
    </ligand>
</feature>
<dbReference type="EC" id="2.7.1.48" evidence="5 16"/>
<evidence type="ECO:0000256" key="4">
    <source>
        <dbReference type="ARBA" id="ARBA00005408"/>
    </source>
</evidence>
<proteinExistence type="inferred from homology"/>
<evidence type="ECO:0000256" key="7">
    <source>
        <dbReference type="ARBA" id="ARBA00022490"/>
    </source>
</evidence>
<dbReference type="NCBIfam" id="NF004018">
    <property type="entry name" value="PRK05480.1"/>
    <property type="match status" value="1"/>
</dbReference>
<dbReference type="SMART" id="SM00382">
    <property type="entry name" value="AAA"/>
    <property type="match status" value="1"/>
</dbReference>
<evidence type="ECO:0000256" key="5">
    <source>
        <dbReference type="ARBA" id="ARBA00012137"/>
    </source>
</evidence>
<evidence type="ECO:0000256" key="2">
    <source>
        <dbReference type="ARBA" id="ARBA00004690"/>
    </source>
</evidence>
<evidence type="ECO:0000256" key="17">
    <source>
        <dbReference type="RuleBase" id="RU003825"/>
    </source>
</evidence>
<evidence type="ECO:0000313" key="20">
    <source>
        <dbReference type="Proteomes" id="UP000449710"/>
    </source>
</evidence>
<dbReference type="InterPro" id="IPR027417">
    <property type="entry name" value="P-loop_NTPase"/>
</dbReference>
<dbReference type="GO" id="GO:0005524">
    <property type="term" value="F:ATP binding"/>
    <property type="evidence" value="ECO:0007669"/>
    <property type="project" value="UniProtKB-UniRule"/>
</dbReference>
<dbReference type="NCBIfam" id="TIGR00235">
    <property type="entry name" value="udk"/>
    <property type="match status" value="1"/>
</dbReference>
<comment type="catalytic activity">
    <reaction evidence="14 17">
        <text>cytidine + ATP = CMP + ADP + H(+)</text>
        <dbReference type="Rhea" id="RHEA:24674"/>
        <dbReference type="ChEBI" id="CHEBI:15378"/>
        <dbReference type="ChEBI" id="CHEBI:17562"/>
        <dbReference type="ChEBI" id="CHEBI:30616"/>
        <dbReference type="ChEBI" id="CHEBI:60377"/>
        <dbReference type="ChEBI" id="CHEBI:456216"/>
        <dbReference type="EC" id="2.7.1.48"/>
    </reaction>
</comment>
<accession>A0AA44BEK8</accession>
<dbReference type="GO" id="GO:0004849">
    <property type="term" value="F:uridine kinase activity"/>
    <property type="evidence" value="ECO:0007669"/>
    <property type="project" value="UniProtKB-UniRule"/>
</dbReference>
<dbReference type="CDD" id="cd02023">
    <property type="entry name" value="UMPK"/>
    <property type="match status" value="1"/>
</dbReference>
<dbReference type="Gene3D" id="3.40.50.300">
    <property type="entry name" value="P-loop containing nucleotide triphosphate hydrolases"/>
    <property type="match status" value="1"/>
</dbReference>
<name>A0AA44BEK8_9CLOT</name>
<comment type="catalytic activity">
    <reaction evidence="15 16 17">
        <text>uridine + ATP = UMP + ADP + H(+)</text>
        <dbReference type="Rhea" id="RHEA:16825"/>
        <dbReference type="ChEBI" id="CHEBI:15378"/>
        <dbReference type="ChEBI" id="CHEBI:16704"/>
        <dbReference type="ChEBI" id="CHEBI:30616"/>
        <dbReference type="ChEBI" id="CHEBI:57865"/>
        <dbReference type="ChEBI" id="CHEBI:456216"/>
        <dbReference type="EC" id="2.7.1.48"/>
    </reaction>
</comment>
<dbReference type="Pfam" id="PF00485">
    <property type="entry name" value="PRK"/>
    <property type="match status" value="1"/>
</dbReference>
<evidence type="ECO:0000256" key="9">
    <source>
        <dbReference type="ARBA" id="ARBA00022741"/>
    </source>
</evidence>
<protein>
    <recommendedName>
        <fullName evidence="6 16">Uridine kinase</fullName>
        <ecNumber evidence="5 16">2.7.1.48</ecNumber>
    </recommendedName>
    <alternativeName>
        <fullName evidence="12 16">Cytidine monophosphokinase</fullName>
    </alternativeName>
    <alternativeName>
        <fullName evidence="13 16">Uridine monophosphokinase</fullName>
    </alternativeName>
</protein>
<keyword evidence="7 16" id="KW-0963">Cytoplasm</keyword>
<dbReference type="InterPro" id="IPR000764">
    <property type="entry name" value="Uridine_kinase-like"/>
</dbReference>
<keyword evidence="20" id="KW-1185">Reference proteome</keyword>
<dbReference type="PRINTS" id="PR00988">
    <property type="entry name" value="URIDINKINASE"/>
</dbReference>
<organism evidence="19 20">
    <name type="scientific">Isachenkonia alkalipeptolytica</name>
    <dbReference type="NCBI Taxonomy" id="2565777"/>
    <lineage>
        <taxon>Bacteria</taxon>
        <taxon>Bacillati</taxon>
        <taxon>Bacillota</taxon>
        <taxon>Clostridia</taxon>
        <taxon>Eubacteriales</taxon>
        <taxon>Clostridiaceae</taxon>
        <taxon>Isachenkonia</taxon>
    </lineage>
</organism>
<dbReference type="GO" id="GO:0044211">
    <property type="term" value="P:CTP salvage"/>
    <property type="evidence" value="ECO:0007669"/>
    <property type="project" value="UniProtKB-UniRule"/>
</dbReference>
<dbReference type="HAMAP" id="MF_00551">
    <property type="entry name" value="Uridine_kinase"/>
    <property type="match status" value="1"/>
</dbReference>
<dbReference type="InterPro" id="IPR026008">
    <property type="entry name" value="Uridine_kinase"/>
</dbReference>
<comment type="pathway">
    <text evidence="2 16 17">Pyrimidine metabolism; UMP biosynthesis via salvage pathway; UMP from uridine: step 1/1.</text>
</comment>
<evidence type="ECO:0000256" key="10">
    <source>
        <dbReference type="ARBA" id="ARBA00022777"/>
    </source>
</evidence>
<comment type="caution">
    <text evidence="19">The sequence shown here is derived from an EMBL/GenBank/DDBJ whole genome shotgun (WGS) entry which is preliminary data.</text>
</comment>
<evidence type="ECO:0000313" key="19">
    <source>
        <dbReference type="EMBL" id="NBG87641.1"/>
    </source>
</evidence>
<dbReference type="PANTHER" id="PTHR10285">
    <property type="entry name" value="URIDINE KINASE"/>
    <property type="match status" value="1"/>
</dbReference>
<evidence type="ECO:0000256" key="11">
    <source>
        <dbReference type="ARBA" id="ARBA00022840"/>
    </source>
</evidence>
<feature type="domain" description="AAA+ ATPase" evidence="18">
    <location>
        <begin position="15"/>
        <end position="165"/>
    </location>
</feature>
<dbReference type="InterPro" id="IPR006083">
    <property type="entry name" value="PRK/URK"/>
</dbReference>
<keyword evidence="9 16" id="KW-0547">Nucleotide-binding</keyword>
<keyword evidence="10 16" id="KW-0418">Kinase</keyword>
<evidence type="ECO:0000256" key="16">
    <source>
        <dbReference type="HAMAP-Rule" id="MF_00551"/>
    </source>
</evidence>
<reference evidence="19 20" key="1">
    <citation type="submission" date="2019-04" db="EMBL/GenBank/DDBJ databases">
        <title>Isachenkonia alkalipeptolytica gen. nov. sp. nov. a new anaerobic, alkiliphilic organothrophic bacterium capable to reduce synthesized ferrihydrite isolated from a soda lake.</title>
        <authorList>
            <person name="Toshchakov S.V."/>
            <person name="Zavarzina D.G."/>
            <person name="Zhilina T.N."/>
            <person name="Kostrikina N.A."/>
            <person name="Kublanov I.V."/>
        </authorList>
    </citation>
    <scope>NUCLEOTIDE SEQUENCE [LARGE SCALE GENOMIC DNA]</scope>
    <source>
        <strain evidence="19 20">Z-1701</strain>
    </source>
</reference>
<evidence type="ECO:0000256" key="3">
    <source>
        <dbReference type="ARBA" id="ARBA00004784"/>
    </source>
</evidence>
<evidence type="ECO:0000256" key="13">
    <source>
        <dbReference type="ARBA" id="ARBA00031452"/>
    </source>
</evidence>
<dbReference type="GO" id="GO:0044206">
    <property type="term" value="P:UMP salvage"/>
    <property type="evidence" value="ECO:0007669"/>
    <property type="project" value="UniProtKB-UniRule"/>
</dbReference>
<evidence type="ECO:0000256" key="12">
    <source>
        <dbReference type="ARBA" id="ARBA00030641"/>
    </source>
</evidence>
<gene>
    <name evidence="16" type="primary">udk</name>
    <name evidence="19" type="ORF">ISALK_03920</name>
</gene>
<evidence type="ECO:0000256" key="6">
    <source>
        <dbReference type="ARBA" id="ARBA00021478"/>
    </source>
</evidence>
<keyword evidence="8 16" id="KW-0808">Transferase</keyword>
<dbReference type="AlphaFoldDB" id="A0AA44BEK8"/>